<dbReference type="EMBL" id="CP165628">
    <property type="protein sequence ID" value="XDU72232.1"/>
    <property type="molecule type" value="Genomic_DNA"/>
</dbReference>
<evidence type="ECO:0000313" key="1">
    <source>
        <dbReference type="EMBL" id="XDU72232.1"/>
    </source>
</evidence>
<proteinExistence type="predicted"/>
<dbReference type="RefSeq" id="WP_037377328.1">
    <property type="nucleotide sequence ID" value="NZ_CP165628.1"/>
</dbReference>
<sequence length="165" mass="18390">MASTSSSIYLHIGSEETQVLIDGDLQLLTLGSQLTSLGYFRHQPPTPDEMENAIMMVEDEVYRLRHDILPGATLYSEDNNIRAIARLSGVAENEQMTLSLDAVERTFDRLALVINGRPASFEGIPDGNDFAATLLILREFMHHLQFSEIVIKGAKFEIQGQHSTN</sequence>
<reference evidence="1" key="1">
    <citation type="submission" date="2024-07" db="EMBL/GenBank/DDBJ databases">
        <authorList>
            <person name="Biller S.J."/>
        </authorList>
    </citation>
    <scope>NUCLEOTIDE SEQUENCE</scope>
    <source>
        <strain evidence="1">WC2420</strain>
    </source>
</reference>
<organism evidence="1">
    <name type="scientific">Rouxiella sp. WC2420</name>
    <dbReference type="NCBI Taxonomy" id="3234145"/>
    <lineage>
        <taxon>Bacteria</taxon>
        <taxon>Pseudomonadati</taxon>
        <taxon>Pseudomonadota</taxon>
        <taxon>Gammaproteobacteria</taxon>
        <taxon>Enterobacterales</taxon>
        <taxon>Yersiniaceae</taxon>
        <taxon>Rouxiella</taxon>
    </lineage>
</organism>
<accession>A0AB39VSH6</accession>
<dbReference type="AlphaFoldDB" id="A0AB39VSH6"/>
<name>A0AB39VSH6_9GAMM</name>
<gene>
    <name evidence="1" type="ORF">AB3G37_22460</name>
</gene>
<dbReference type="Gene3D" id="3.30.420.150">
    <property type="entry name" value="Exopolyphosphatase. Domain 2"/>
    <property type="match status" value="1"/>
</dbReference>
<protein>
    <submittedName>
        <fullName evidence="1">Uncharacterized protein</fullName>
    </submittedName>
</protein>